<proteinExistence type="predicted"/>
<keyword evidence="1" id="KW-0732">Signal</keyword>
<evidence type="ECO:0000256" key="1">
    <source>
        <dbReference type="SAM" id="SignalP"/>
    </source>
</evidence>
<evidence type="ECO:0008006" key="4">
    <source>
        <dbReference type="Google" id="ProtNLM"/>
    </source>
</evidence>
<feature type="signal peptide" evidence="1">
    <location>
        <begin position="1"/>
        <end position="21"/>
    </location>
</feature>
<dbReference type="Proteomes" id="UP000237662">
    <property type="component" value="Unassembled WGS sequence"/>
</dbReference>
<gene>
    <name evidence="2" type="ORF">CLV84_3486</name>
</gene>
<dbReference type="EMBL" id="PTJC01000006">
    <property type="protein sequence ID" value="PPK86553.1"/>
    <property type="molecule type" value="Genomic_DNA"/>
</dbReference>
<sequence>MIQLIRLLLVGAVGFTLPLCAQTPSDAILMNAKQACFLLDYNYASFDHYWEGAVKRDNQTIAMVKRNSVMPMVAVGIFDNLNLYAGVPYITTESTMPNGGRFAGANGFQDLTVAVKYRWLNKQFEKGQLAGLATLGFSTPIANYLPDYMPYSIGLGATELAYRAVVQYKYNSGWYLRGAGTYLWRGYAEAERAYYYNDGSYYTSLMDVPSAITAEAVVGKWLFSNSLQVEASYFGAKSLSGDDIRAYSAPQPTNRVNLDRIGLFAHYFSPKFTGLGILAYYNRVVNGRNVAEMNTTGVGLTYFFNYRK</sequence>
<evidence type="ECO:0000313" key="3">
    <source>
        <dbReference type="Proteomes" id="UP000237662"/>
    </source>
</evidence>
<dbReference type="AlphaFoldDB" id="A0A2S6I5W1"/>
<dbReference type="RefSeq" id="WP_104420981.1">
    <property type="nucleotide sequence ID" value="NZ_PTJC01000006.1"/>
</dbReference>
<comment type="caution">
    <text evidence="2">The sequence shown here is derived from an EMBL/GenBank/DDBJ whole genome shotgun (WGS) entry which is preliminary data.</text>
</comment>
<accession>A0A2S6I5W1</accession>
<feature type="chain" id="PRO_5015771986" description="Transporter" evidence="1">
    <location>
        <begin position="22"/>
        <end position="308"/>
    </location>
</feature>
<name>A0A2S6I5W1_9BACT</name>
<organism evidence="2 3">
    <name type="scientific">Neolewinella xylanilytica</name>
    <dbReference type="NCBI Taxonomy" id="1514080"/>
    <lineage>
        <taxon>Bacteria</taxon>
        <taxon>Pseudomonadati</taxon>
        <taxon>Bacteroidota</taxon>
        <taxon>Saprospiria</taxon>
        <taxon>Saprospirales</taxon>
        <taxon>Lewinellaceae</taxon>
        <taxon>Neolewinella</taxon>
    </lineage>
</organism>
<evidence type="ECO:0000313" key="2">
    <source>
        <dbReference type="EMBL" id="PPK86553.1"/>
    </source>
</evidence>
<keyword evidence="3" id="KW-1185">Reference proteome</keyword>
<protein>
    <recommendedName>
        <fullName evidence="4">Transporter</fullName>
    </recommendedName>
</protein>
<dbReference type="OrthoDB" id="5562884at2"/>
<reference evidence="2 3" key="1">
    <citation type="submission" date="2018-02" db="EMBL/GenBank/DDBJ databases">
        <title>Genomic Encyclopedia of Archaeal and Bacterial Type Strains, Phase II (KMG-II): from individual species to whole genera.</title>
        <authorList>
            <person name="Goeker M."/>
        </authorList>
    </citation>
    <scope>NUCLEOTIDE SEQUENCE [LARGE SCALE GENOMIC DNA]</scope>
    <source>
        <strain evidence="2 3">DSM 29526</strain>
    </source>
</reference>